<feature type="signal peptide" evidence="1">
    <location>
        <begin position="1"/>
        <end position="18"/>
    </location>
</feature>
<accession>A0A975MPU9</accession>
<protein>
    <submittedName>
        <fullName evidence="2">Uncharacterized protein</fullName>
    </submittedName>
</protein>
<evidence type="ECO:0000313" key="2">
    <source>
        <dbReference type="EMBL" id="QWF71782.1"/>
    </source>
</evidence>
<keyword evidence="3" id="KW-1185">Reference proteome</keyword>
<proteinExistence type="predicted"/>
<sequence>MKAILTALLLLSSNWTYAEEAKKEEEWHETTLSDETIKKIQQAQYTYKKCVVDAMSKPEFAQLESRNATDAVIRQCEPVLGDIRKVYTDVEVPGVIADRHLKKLRIQVTRSVLQELMYKEAAKKAGQP</sequence>
<organism evidence="2 3">
    <name type="scientific">Methylomonas paludis</name>
    <dbReference type="NCBI Taxonomy" id="1173101"/>
    <lineage>
        <taxon>Bacteria</taxon>
        <taxon>Pseudomonadati</taxon>
        <taxon>Pseudomonadota</taxon>
        <taxon>Gammaproteobacteria</taxon>
        <taxon>Methylococcales</taxon>
        <taxon>Methylococcaceae</taxon>
        <taxon>Methylomonas</taxon>
    </lineage>
</organism>
<name>A0A975MPU9_9GAMM</name>
<evidence type="ECO:0000313" key="3">
    <source>
        <dbReference type="Proteomes" id="UP000676649"/>
    </source>
</evidence>
<evidence type="ECO:0000256" key="1">
    <source>
        <dbReference type="SAM" id="SignalP"/>
    </source>
</evidence>
<dbReference type="Proteomes" id="UP000676649">
    <property type="component" value="Chromosome"/>
</dbReference>
<keyword evidence="1" id="KW-0732">Signal</keyword>
<dbReference type="AlphaFoldDB" id="A0A975MPU9"/>
<dbReference type="KEGG" id="mpad:KEF85_04730"/>
<gene>
    <name evidence="2" type="ORF">KEF85_04730</name>
</gene>
<reference evidence="2" key="1">
    <citation type="submission" date="2021-04" db="EMBL/GenBank/DDBJ databases">
        <title>Draft genome sequence data of methanotrophic Methylovulum sp. strain S1L and Methylomonas sp. strain S2AM isolated from boreal lake water columns.</title>
        <authorList>
            <person name="Rissanen A.J."/>
            <person name="Mangayil R."/>
            <person name="Svenning M.M."/>
            <person name="Khanongnuch R."/>
        </authorList>
    </citation>
    <scope>NUCLEOTIDE SEQUENCE</scope>
    <source>
        <strain evidence="2">S2AM</strain>
    </source>
</reference>
<dbReference type="RefSeq" id="WP_215583563.1">
    <property type="nucleotide sequence ID" value="NZ_CP073754.1"/>
</dbReference>
<feature type="chain" id="PRO_5036731137" evidence="1">
    <location>
        <begin position="19"/>
        <end position="128"/>
    </location>
</feature>
<dbReference type="EMBL" id="CP073754">
    <property type="protein sequence ID" value="QWF71782.1"/>
    <property type="molecule type" value="Genomic_DNA"/>
</dbReference>